<evidence type="ECO:0000256" key="1">
    <source>
        <dbReference type="ARBA" id="ARBA00011066"/>
    </source>
</evidence>
<dbReference type="EC" id="2.7.2.2" evidence="5"/>
<dbReference type="GO" id="GO:0019546">
    <property type="term" value="P:L-arginine deiminase pathway"/>
    <property type="evidence" value="ECO:0007669"/>
    <property type="project" value="TreeGrafter"/>
</dbReference>
<dbReference type="EMBL" id="UOGK01000025">
    <property type="protein sequence ID" value="VAX35994.1"/>
    <property type="molecule type" value="Genomic_DNA"/>
</dbReference>
<dbReference type="AlphaFoldDB" id="A0A3B1DIU6"/>
<comment type="similarity">
    <text evidence="1">Belongs to the carbamate kinase family.</text>
</comment>
<dbReference type="NCBIfam" id="NF009007">
    <property type="entry name" value="PRK12352.1"/>
    <property type="match status" value="1"/>
</dbReference>
<dbReference type="PIRSF" id="PIRSF000723">
    <property type="entry name" value="Carbamate_kin"/>
    <property type="match status" value="1"/>
</dbReference>
<dbReference type="SUPFAM" id="SSF53633">
    <property type="entry name" value="Carbamate kinase-like"/>
    <property type="match status" value="1"/>
</dbReference>
<proteinExistence type="inferred from homology"/>
<dbReference type="PANTHER" id="PTHR30409:SF1">
    <property type="entry name" value="CARBAMATE KINASE-RELATED"/>
    <property type="match status" value="1"/>
</dbReference>
<dbReference type="FunFam" id="3.40.1160.10:FF:000007">
    <property type="entry name" value="Carbamate kinase"/>
    <property type="match status" value="1"/>
</dbReference>
<evidence type="ECO:0000259" key="4">
    <source>
        <dbReference type="Pfam" id="PF00696"/>
    </source>
</evidence>
<organism evidence="5">
    <name type="scientific">hydrothermal vent metagenome</name>
    <dbReference type="NCBI Taxonomy" id="652676"/>
    <lineage>
        <taxon>unclassified sequences</taxon>
        <taxon>metagenomes</taxon>
        <taxon>ecological metagenomes</taxon>
    </lineage>
</organism>
<protein>
    <submittedName>
        <fullName evidence="5">Carbamate kinase</fullName>
        <ecNumber evidence="5">2.7.2.2</ecNumber>
    </submittedName>
</protein>
<dbReference type="Pfam" id="PF00696">
    <property type="entry name" value="AA_kinase"/>
    <property type="match status" value="1"/>
</dbReference>
<reference evidence="5" key="1">
    <citation type="submission" date="2018-06" db="EMBL/GenBank/DDBJ databases">
        <authorList>
            <person name="Zhirakovskaya E."/>
        </authorList>
    </citation>
    <scope>NUCLEOTIDE SEQUENCE</scope>
</reference>
<dbReference type="InterPro" id="IPR001048">
    <property type="entry name" value="Asp/Glu/Uridylate_kinase"/>
</dbReference>
<keyword evidence="2 5" id="KW-0808">Transferase</keyword>
<accession>A0A3B1DIU6</accession>
<dbReference type="Gene3D" id="3.40.1160.10">
    <property type="entry name" value="Acetylglutamate kinase-like"/>
    <property type="match status" value="1"/>
</dbReference>
<evidence type="ECO:0000313" key="5">
    <source>
        <dbReference type="EMBL" id="VAX35994.1"/>
    </source>
</evidence>
<gene>
    <name evidence="5" type="ORF">MNBD_PLANCTO03-2236</name>
</gene>
<name>A0A3B1DIU6_9ZZZZ</name>
<dbReference type="InterPro" id="IPR003964">
    <property type="entry name" value="Carb_kinase"/>
</dbReference>
<dbReference type="PRINTS" id="PR01469">
    <property type="entry name" value="CARBMTKINASE"/>
</dbReference>
<dbReference type="CDD" id="cd04235">
    <property type="entry name" value="AAK_CK"/>
    <property type="match status" value="1"/>
</dbReference>
<keyword evidence="3 5" id="KW-0418">Kinase</keyword>
<dbReference type="GO" id="GO:0005829">
    <property type="term" value="C:cytosol"/>
    <property type="evidence" value="ECO:0007669"/>
    <property type="project" value="TreeGrafter"/>
</dbReference>
<evidence type="ECO:0000256" key="3">
    <source>
        <dbReference type="ARBA" id="ARBA00022777"/>
    </source>
</evidence>
<evidence type="ECO:0000256" key="2">
    <source>
        <dbReference type="ARBA" id="ARBA00022679"/>
    </source>
</evidence>
<sequence>MHRSARRPVFGGIWFPVLTDASSPTSPPPHAPPRTADPTVVVALGGHAFVQHGESGGHEEHLRNAARICESLMTLVERGYQVVITHGNGPQVGVLLEQDERSRDELPSFPLDVHVAQTEGSLGYYLQQALLNSLRKRDIRRFVVTVITQVIVDADDPAFEKPTKPVGPFLSEADARQREKEFGWIVGEDAGRGWRRLVPSPFPRKIIQRDMIREAAARGHIVVAAGGGGIPVRITPGGDYEGIEAVIDKDSTSSVLARDIRADLLLILTDTECVYLNYQSPDRRSLGAVTLAECARHIRKGHFPPGSMGPKVQAIHDFLLNGGARGLITSPDRLSDALAGEAGTHFIGRI</sequence>
<dbReference type="PANTHER" id="PTHR30409">
    <property type="entry name" value="CARBAMATE KINASE"/>
    <property type="match status" value="1"/>
</dbReference>
<feature type="domain" description="Aspartate/glutamate/uridylate kinase" evidence="4">
    <location>
        <begin position="39"/>
        <end position="329"/>
    </location>
</feature>
<dbReference type="GO" id="GO:0008804">
    <property type="term" value="F:carbamate kinase activity"/>
    <property type="evidence" value="ECO:0007669"/>
    <property type="project" value="UniProtKB-EC"/>
</dbReference>
<dbReference type="InterPro" id="IPR036393">
    <property type="entry name" value="AceGlu_kinase-like_sf"/>
</dbReference>